<evidence type="ECO:0000313" key="3">
    <source>
        <dbReference type="EMBL" id="KAJ6044763.1"/>
    </source>
</evidence>
<feature type="region of interest" description="Disordered" evidence="2">
    <location>
        <begin position="61"/>
        <end position="123"/>
    </location>
</feature>
<dbReference type="PANTHER" id="PTHR46910:SF25">
    <property type="entry name" value="ABC-TRANSPORTER-REGULATING TRANSCRIPTION FACTOR"/>
    <property type="match status" value="1"/>
</dbReference>
<dbReference type="CDD" id="cd12148">
    <property type="entry name" value="fungal_TF_MHR"/>
    <property type="match status" value="1"/>
</dbReference>
<keyword evidence="1" id="KW-0539">Nucleus</keyword>
<name>A0AAD6IG90_PENCN</name>
<evidence type="ECO:0000256" key="2">
    <source>
        <dbReference type="SAM" id="MobiDB-lite"/>
    </source>
</evidence>
<gene>
    <name evidence="3" type="ORF">N7460_006118</name>
</gene>
<sequence>MLYAFPRYVSISIYTLSNKHDWILTLQRHAASADERGLMGLDRSVPPAGHFNYLASTRMPCDTRKSPTARASKSRRVQCDSHRGPEHVQHSDSSDSEIPTPRDNTSQAAFEAEACGGDRDEGSYTLNNPKGAMRFFGASSHFFIASPEGVGWLDNTKGNNMWRHAVQRNGSRWRLADWCSLPLPSKSETLELVHGYFETFNRAVPLFRPENLMMQVNRHYSWNPNEGSSWWAAFNIVLAFAYKQRAEGSGCSSDDWQKSIGHVRNAMNVVTKLFMRTCTSLSKGCSAWHFTFKGRRTLNLCSYFPLPLCACRILSGCTNPTLLVFRSPRSKNEKGVLDSVHFKRLCPSAGGPPWISGHPDFNTLLPCEDPHDGLGMTEIRGTKINFFSALARLAIIQRKACDTLNSTERFRKTREELMKDFGRNETLRVVTALIYRISCFVYNRAIINGYSSCFE</sequence>
<keyword evidence="4" id="KW-1185">Reference proteome</keyword>
<feature type="compositionally biased region" description="Basic and acidic residues" evidence="2">
    <location>
        <begin position="77"/>
        <end position="93"/>
    </location>
</feature>
<dbReference type="PANTHER" id="PTHR46910">
    <property type="entry name" value="TRANSCRIPTION FACTOR PDR1"/>
    <property type="match status" value="1"/>
</dbReference>
<reference evidence="3" key="2">
    <citation type="submission" date="2023-01" db="EMBL/GenBank/DDBJ databases">
        <authorList>
            <person name="Petersen C."/>
        </authorList>
    </citation>
    <scope>NUCLEOTIDE SEQUENCE</scope>
    <source>
        <strain evidence="3">IBT 15450</strain>
    </source>
</reference>
<dbReference type="EMBL" id="JAQJZL010000004">
    <property type="protein sequence ID" value="KAJ6044763.1"/>
    <property type="molecule type" value="Genomic_DNA"/>
</dbReference>
<accession>A0AAD6IG90</accession>
<reference evidence="3" key="1">
    <citation type="journal article" date="2023" name="IMA Fungus">
        <title>Comparative genomic study of the Penicillium genus elucidates a diverse pangenome and 15 lateral gene transfer events.</title>
        <authorList>
            <person name="Petersen C."/>
            <person name="Sorensen T."/>
            <person name="Nielsen M.R."/>
            <person name="Sondergaard T.E."/>
            <person name="Sorensen J.L."/>
            <person name="Fitzpatrick D.A."/>
            <person name="Frisvad J.C."/>
            <person name="Nielsen K.L."/>
        </authorList>
    </citation>
    <scope>NUCLEOTIDE SEQUENCE</scope>
    <source>
        <strain evidence="3">IBT 15450</strain>
    </source>
</reference>
<evidence type="ECO:0000256" key="1">
    <source>
        <dbReference type="ARBA" id="ARBA00023242"/>
    </source>
</evidence>
<dbReference type="AlphaFoldDB" id="A0AAD6IG90"/>
<comment type="caution">
    <text evidence="3">The sequence shown here is derived from an EMBL/GenBank/DDBJ whole genome shotgun (WGS) entry which is preliminary data.</text>
</comment>
<dbReference type="InterPro" id="IPR050987">
    <property type="entry name" value="AtrR-like"/>
</dbReference>
<organism evidence="3 4">
    <name type="scientific">Penicillium canescens</name>
    <dbReference type="NCBI Taxonomy" id="5083"/>
    <lineage>
        <taxon>Eukaryota</taxon>
        <taxon>Fungi</taxon>
        <taxon>Dikarya</taxon>
        <taxon>Ascomycota</taxon>
        <taxon>Pezizomycotina</taxon>
        <taxon>Eurotiomycetes</taxon>
        <taxon>Eurotiomycetidae</taxon>
        <taxon>Eurotiales</taxon>
        <taxon>Aspergillaceae</taxon>
        <taxon>Penicillium</taxon>
    </lineage>
</organism>
<evidence type="ECO:0000313" key="4">
    <source>
        <dbReference type="Proteomes" id="UP001219568"/>
    </source>
</evidence>
<proteinExistence type="predicted"/>
<dbReference type="GO" id="GO:0003700">
    <property type="term" value="F:DNA-binding transcription factor activity"/>
    <property type="evidence" value="ECO:0007669"/>
    <property type="project" value="InterPro"/>
</dbReference>
<protein>
    <submittedName>
        <fullName evidence="3">Uncharacterized protein</fullName>
    </submittedName>
</protein>
<dbReference type="Proteomes" id="UP001219568">
    <property type="component" value="Unassembled WGS sequence"/>
</dbReference>